<dbReference type="InterPro" id="IPR013083">
    <property type="entry name" value="Znf_RING/FYVE/PHD"/>
</dbReference>
<evidence type="ECO:0000256" key="7">
    <source>
        <dbReference type="ARBA" id="ARBA00022833"/>
    </source>
</evidence>
<evidence type="ECO:0000256" key="3">
    <source>
        <dbReference type="ARBA" id="ARBA00022679"/>
    </source>
</evidence>
<name>A0AAV0Z3S8_VICFA</name>
<reference evidence="10 11" key="1">
    <citation type="submission" date="2023-01" db="EMBL/GenBank/DDBJ databases">
        <authorList>
            <person name="Kreplak J."/>
        </authorList>
    </citation>
    <scope>NUCLEOTIDE SEQUENCE [LARGE SCALE GENOMIC DNA]</scope>
</reference>
<keyword evidence="4" id="KW-0479">Metal-binding</keyword>
<dbReference type="CDD" id="cd16469">
    <property type="entry name" value="RING-H2_RNF24-like"/>
    <property type="match status" value="1"/>
</dbReference>
<keyword evidence="5 8" id="KW-0863">Zinc-finger</keyword>
<dbReference type="InterPro" id="IPR001841">
    <property type="entry name" value="Znf_RING"/>
</dbReference>
<keyword evidence="11" id="KW-1185">Reference proteome</keyword>
<dbReference type="InterPro" id="IPR045191">
    <property type="entry name" value="MBR1/2-like"/>
</dbReference>
<keyword evidence="3" id="KW-0808">Transferase</keyword>
<evidence type="ECO:0000256" key="1">
    <source>
        <dbReference type="ARBA" id="ARBA00000900"/>
    </source>
</evidence>
<dbReference type="AlphaFoldDB" id="A0AAV0Z3S8"/>
<dbReference type="Gene3D" id="3.30.40.10">
    <property type="entry name" value="Zinc/RING finger domain, C3HC4 (zinc finger)"/>
    <property type="match status" value="1"/>
</dbReference>
<evidence type="ECO:0000313" key="10">
    <source>
        <dbReference type="EMBL" id="CAI8593186.1"/>
    </source>
</evidence>
<dbReference type="GO" id="GO:0061630">
    <property type="term" value="F:ubiquitin protein ligase activity"/>
    <property type="evidence" value="ECO:0007669"/>
    <property type="project" value="UniProtKB-EC"/>
</dbReference>
<dbReference type="PROSITE" id="PS50089">
    <property type="entry name" value="ZF_RING_2"/>
    <property type="match status" value="1"/>
</dbReference>
<dbReference type="PANTHER" id="PTHR22937:SF200">
    <property type="entry name" value="RING-TYPE E3 UBIQUITIN TRANSFERASE"/>
    <property type="match status" value="1"/>
</dbReference>
<dbReference type="EMBL" id="OX451735">
    <property type="protein sequence ID" value="CAI8593186.1"/>
    <property type="molecule type" value="Genomic_DNA"/>
</dbReference>
<dbReference type="FunFam" id="3.30.40.10:FF:000615">
    <property type="entry name" value="E3 ubiquitin ligase BIG BROTHER"/>
    <property type="match status" value="1"/>
</dbReference>
<keyword evidence="7" id="KW-0862">Zinc</keyword>
<dbReference type="PANTHER" id="PTHR22937">
    <property type="entry name" value="E3 UBIQUITIN-PROTEIN LIGASE RNF165"/>
    <property type="match status" value="1"/>
</dbReference>
<organism evidence="10 11">
    <name type="scientific">Vicia faba</name>
    <name type="common">Broad bean</name>
    <name type="synonym">Faba vulgaris</name>
    <dbReference type="NCBI Taxonomy" id="3906"/>
    <lineage>
        <taxon>Eukaryota</taxon>
        <taxon>Viridiplantae</taxon>
        <taxon>Streptophyta</taxon>
        <taxon>Embryophyta</taxon>
        <taxon>Tracheophyta</taxon>
        <taxon>Spermatophyta</taxon>
        <taxon>Magnoliopsida</taxon>
        <taxon>eudicotyledons</taxon>
        <taxon>Gunneridae</taxon>
        <taxon>Pentapetalae</taxon>
        <taxon>rosids</taxon>
        <taxon>fabids</taxon>
        <taxon>Fabales</taxon>
        <taxon>Fabaceae</taxon>
        <taxon>Papilionoideae</taxon>
        <taxon>50 kb inversion clade</taxon>
        <taxon>NPAAA clade</taxon>
        <taxon>Hologalegina</taxon>
        <taxon>IRL clade</taxon>
        <taxon>Fabeae</taxon>
        <taxon>Vicia</taxon>
    </lineage>
</organism>
<sequence length="469" mass="51285">MDQMTDSDMDQQRQGYFHSEHCVLMRGPSVGHPNIRSVVTASGNTSNGDSHYLPDAYDNARVYGITQYNGVQPQHNLDMGVATAGNLPGSSTFAISGVSLDNFGRSNGFVDDGRGPYKRKIAEGMRGNHQHFNASTSSSITPPNARHPDGVAMMDNAPLPFRVPSLIGVGPHGGAWSRSGESIMMHDHNHLIHGNYLGQHFPPAAPPWLDQQVNSNNNDGHTTAWNPPVPMPYIQAPTINGGSLESASMGLQRYHETAGIRGHNISFHPPVTAASFRVPPNPPRGSVIPPPTGFEAGPRHIIPAPSTGFRIYRPHRLMPETALGHRSLPPVGFLQVDDVALIDEVGNLIDHHRDMRLDIEDMSYEDLLALGERIGSVNTGLSEETIAKKLKTKVYSTKSTAINLEEVASDDQETDSCIICQEEFKNQERIGILRCEHEYHVDCLTKWLLVKNVCPICKSEALATGRKDA</sequence>
<dbReference type="GO" id="GO:0005634">
    <property type="term" value="C:nucleus"/>
    <property type="evidence" value="ECO:0007669"/>
    <property type="project" value="TreeGrafter"/>
</dbReference>
<dbReference type="Proteomes" id="UP001157006">
    <property type="component" value="Chromosome 1S"/>
</dbReference>
<evidence type="ECO:0000256" key="6">
    <source>
        <dbReference type="ARBA" id="ARBA00022786"/>
    </source>
</evidence>
<evidence type="ECO:0000259" key="9">
    <source>
        <dbReference type="PROSITE" id="PS50089"/>
    </source>
</evidence>
<evidence type="ECO:0000256" key="5">
    <source>
        <dbReference type="ARBA" id="ARBA00022771"/>
    </source>
</evidence>
<dbReference type="GO" id="GO:0008270">
    <property type="term" value="F:zinc ion binding"/>
    <property type="evidence" value="ECO:0007669"/>
    <property type="project" value="UniProtKB-KW"/>
</dbReference>
<accession>A0AAV0Z3S8</accession>
<evidence type="ECO:0000313" key="11">
    <source>
        <dbReference type="Proteomes" id="UP001157006"/>
    </source>
</evidence>
<evidence type="ECO:0000256" key="4">
    <source>
        <dbReference type="ARBA" id="ARBA00022723"/>
    </source>
</evidence>
<dbReference type="Pfam" id="PF13639">
    <property type="entry name" value="zf-RING_2"/>
    <property type="match status" value="1"/>
</dbReference>
<dbReference type="SMART" id="SM00184">
    <property type="entry name" value="RING"/>
    <property type="match status" value="1"/>
</dbReference>
<comment type="catalytic activity">
    <reaction evidence="1">
        <text>S-ubiquitinyl-[E2 ubiquitin-conjugating enzyme]-L-cysteine + [acceptor protein]-L-lysine = [E2 ubiquitin-conjugating enzyme]-L-cysteine + N(6)-ubiquitinyl-[acceptor protein]-L-lysine.</text>
        <dbReference type="EC" id="2.3.2.27"/>
    </reaction>
</comment>
<proteinExistence type="predicted"/>
<dbReference type="SUPFAM" id="SSF57850">
    <property type="entry name" value="RING/U-box"/>
    <property type="match status" value="1"/>
</dbReference>
<protein>
    <recommendedName>
        <fullName evidence="2">RING-type E3 ubiquitin transferase</fullName>
        <ecNumber evidence="2">2.3.2.27</ecNumber>
    </recommendedName>
</protein>
<gene>
    <name evidence="10" type="ORF">VFH_I078480</name>
</gene>
<evidence type="ECO:0000256" key="8">
    <source>
        <dbReference type="PROSITE-ProRule" id="PRU00175"/>
    </source>
</evidence>
<feature type="domain" description="RING-type" evidence="9">
    <location>
        <begin position="417"/>
        <end position="458"/>
    </location>
</feature>
<evidence type="ECO:0000256" key="2">
    <source>
        <dbReference type="ARBA" id="ARBA00012483"/>
    </source>
</evidence>
<dbReference type="EC" id="2.3.2.27" evidence="2"/>
<keyword evidence="6" id="KW-0833">Ubl conjugation pathway</keyword>